<reference evidence="1" key="1">
    <citation type="submission" date="2017-02" db="EMBL/GenBank/DDBJ databases">
        <title>Delving into the versatile metabolic prowess of the omnipresent phylum Bacteroidetes.</title>
        <authorList>
            <person name="Nobu M.K."/>
            <person name="Mei R."/>
            <person name="Narihiro T."/>
            <person name="Kuroda K."/>
            <person name="Liu W.-T."/>
        </authorList>
    </citation>
    <scope>NUCLEOTIDE SEQUENCE</scope>
    <source>
        <strain evidence="1">ADurb.Bin160</strain>
    </source>
</reference>
<gene>
    <name evidence="1" type="ORF">BWY04_00517</name>
</gene>
<sequence length="148" mass="18079">MITQVAIKDLIIGNLYWEEKSKYNYKTNCDIVKISIVRIEKVNFQDQNPYLVLKKEPLQKYRVFSNEIGFLTELKYENPKFQFNESSYYIFFRENIIRFFNFSENYFLKNKSKILCFYHRGSIQRKTLFQIIQEIENNPNFKCPHKIK</sequence>
<evidence type="ECO:0000313" key="1">
    <source>
        <dbReference type="EMBL" id="OQB42031.1"/>
    </source>
</evidence>
<organism evidence="1">
    <name type="scientific">candidate division CPR1 bacterium ADurb.Bin160</name>
    <dbReference type="NCBI Taxonomy" id="1852826"/>
    <lineage>
        <taxon>Bacteria</taxon>
        <taxon>candidate division CPR1</taxon>
    </lineage>
</organism>
<proteinExistence type="predicted"/>
<name>A0A1V5ZPJ0_9BACT</name>
<dbReference type="AlphaFoldDB" id="A0A1V5ZPJ0"/>
<protein>
    <submittedName>
        <fullName evidence="1">Uncharacterized protein</fullName>
    </submittedName>
</protein>
<dbReference type="EMBL" id="MWDB01000007">
    <property type="protein sequence ID" value="OQB42031.1"/>
    <property type="molecule type" value="Genomic_DNA"/>
</dbReference>
<accession>A0A1V5ZPJ0</accession>
<dbReference type="Proteomes" id="UP000485621">
    <property type="component" value="Unassembled WGS sequence"/>
</dbReference>
<comment type="caution">
    <text evidence="1">The sequence shown here is derived from an EMBL/GenBank/DDBJ whole genome shotgun (WGS) entry which is preliminary data.</text>
</comment>